<comment type="caution">
    <text evidence="4">The sequence shown here is derived from an EMBL/GenBank/DDBJ whole genome shotgun (WGS) entry which is preliminary data.</text>
</comment>
<dbReference type="SUPFAM" id="SSF56436">
    <property type="entry name" value="C-type lectin-like"/>
    <property type="match status" value="2"/>
</dbReference>
<keyword evidence="5" id="KW-1185">Reference proteome</keyword>
<dbReference type="PROSITE" id="PS50041">
    <property type="entry name" value="C_TYPE_LECTIN_2"/>
    <property type="match status" value="2"/>
</dbReference>
<dbReference type="InterPro" id="IPR016186">
    <property type="entry name" value="C-type_lectin-like/link_sf"/>
</dbReference>
<sequence>MEPEMRYHFSFLCRVVLFVALWQLSRTDCPADGRTWVPFENSCYHFVHGEEDTAKSYSIADAKKFCTANGTSLVQISSAEENEFIVKYSPSVWKGNLNVWLGMSYDTTVRKFRWFDQTEMGYKNWEDSPELSPVNTCVALHLSTGKWRKMSCVDEPQYGVVCQAEGETDEDCPKDGKKWKASGTWCYRYVEMGEGAKPYTFEAAKELCNGHDLLQISDAEENQYIVDYGSSVWKSNINVWLGMYYDTDVDALRWLNNNNSMSYTNYEDGGDTVDTCVAMHLSSGQWMKVSCREDMQHGVVCETSDKPVEASKAKSSPLLTALVVLSVVAILCMSAVLWFVHQRNNPGSSILSAFEYHPPFRSPAGDETCLVSVEENDDP</sequence>
<dbReference type="EMBL" id="JBHFQA010000020">
    <property type="protein sequence ID" value="KAL2081457.1"/>
    <property type="molecule type" value="Genomic_DNA"/>
</dbReference>
<evidence type="ECO:0000256" key="1">
    <source>
        <dbReference type="SAM" id="Phobius"/>
    </source>
</evidence>
<feature type="transmembrane region" description="Helical" evidence="1">
    <location>
        <begin position="318"/>
        <end position="340"/>
    </location>
</feature>
<dbReference type="Proteomes" id="UP001591681">
    <property type="component" value="Unassembled WGS sequence"/>
</dbReference>
<dbReference type="PANTHER" id="PTHR22803">
    <property type="entry name" value="MANNOSE, PHOSPHOLIPASE, LECTIN RECEPTOR RELATED"/>
    <property type="match status" value="1"/>
</dbReference>
<keyword evidence="1" id="KW-0812">Transmembrane</keyword>
<proteinExistence type="predicted"/>
<keyword evidence="1" id="KW-0472">Membrane</keyword>
<evidence type="ECO:0000256" key="2">
    <source>
        <dbReference type="SAM" id="SignalP"/>
    </source>
</evidence>
<feature type="domain" description="C-type lectin" evidence="3">
    <location>
        <begin position="182"/>
        <end position="293"/>
    </location>
</feature>
<dbReference type="Gene3D" id="3.10.100.10">
    <property type="entry name" value="Mannose-Binding Protein A, subunit A"/>
    <property type="match status" value="2"/>
</dbReference>
<evidence type="ECO:0000313" key="5">
    <source>
        <dbReference type="Proteomes" id="UP001591681"/>
    </source>
</evidence>
<feature type="signal peptide" evidence="2">
    <location>
        <begin position="1"/>
        <end position="27"/>
    </location>
</feature>
<dbReference type="Pfam" id="PF00059">
    <property type="entry name" value="Lectin_C"/>
    <property type="match status" value="2"/>
</dbReference>
<dbReference type="SMART" id="SM00034">
    <property type="entry name" value="CLECT"/>
    <property type="match status" value="2"/>
</dbReference>
<name>A0ABD1J2S0_9TELE</name>
<dbReference type="CDD" id="cd00037">
    <property type="entry name" value="CLECT"/>
    <property type="match status" value="2"/>
</dbReference>
<dbReference type="InterPro" id="IPR050111">
    <property type="entry name" value="C-type_lectin/snaclec_domain"/>
</dbReference>
<evidence type="ECO:0000259" key="3">
    <source>
        <dbReference type="PROSITE" id="PS50041"/>
    </source>
</evidence>
<keyword evidence="1" id="KW-1133">Transmembrane helix</keyword>
<gene>
    <name evidence="4" type="ORF">ACEWY4_023310</name>
</gene>
<dbReference type="InterPro" id="IPR016187">
    <property type="entry name" value="CTDL_fold"/>
</dbReference>
<evidence type="ECO:0000313" key="4">
    <source>
        <dbReference type="EMBL" id="KAL2081457.1"/>
    </source>
</evidence>
<reference evidence="4 5" key="1">
    <citation type="submission" date="2024-09" db="EMBL/GenBank/DDBJ databases">
        <title>A chromosome-level genome assembly of Gray's grenadier anchovy, Coilia grayii.</title>
        <authorList>
            <person name="Fu Z."/>
        </authorList>
    </citation>
    <scope>NUCLEOTIDE SEQUENCE [LARGE SCALE GENOMIC DNA]</scope>
    <source>
        <strain evidence="4">G4</strain>
        <tissue evidence="4">Muscle</tissue>
    </source>
</reference>
<organism evidence="4 5">
    <name type="scientific">Coilia grayii</name>
    <name type="common">Gray's grenadier anchovy</name>
    <dbReference type="NCBI Taxonomy" id="363190"/>
    <lineage>
        <taxon>Eukaryota</taxon>
        <taxon>Metazoa</taxon>
        <taxon>Chordata</taxon>
        <taxon>Craniata</taxon>
        <taxon>Vertebrata</taxon>
        <taxon>Euteleostomi</taxon>
        <taxon>Actinopterygii</taxon>
        <taxon>Neopterygii</taxon>
        <taxon>Teleostei</taxon>
        <taxon>Clupei</taxon>
        <taxon>Clupeiformes</taxon>
        <taxon>Clupeoidei</taxon>
        <taxon>Engraulidae</taxon>
        <taxon>Coilinae</taxon>
        <taxon>Coilia</taxon>
    </lineage>
</organism>
<dbReference type="AlphaFoldDB" id="A0ABD1J2S0"/>
<feature type="domain" description="C-type lectin" evidence="3">
    <location>
        <begin position="39"/>
        <end position="152"/>
    </location>
</feature>
<feature type="chain" id="PRO_5044880150" description="C-type lectin domain-containing protein" evidence="2">
    <location>
        <begin position="28"/>
        <end position="379"/>
    </location>
</feature>
<keyword evidence="2" id="KW-0732">Signal</keyword>
<protein>
    <recommendedName>
        <fullName evidence="3">C-type lectin domain-containing protein</fullName>
    </recommendedName>
</protein>
<dbReference type="InterPro" id="IPR001304">
    <property type="entry name" value="C-type_lectin-like"/>
</dbReference>
<accession>A0ABD1J2S0</accession>